<evidence type="ECO:0000256" key="2">
    <source>
        <dbReference type="ARBA" id="ARBA00022722"/>
    </source>
</evidence>
<dbReference type="PANTHER" id="PTHR30008:SF0">
    <property type="entry name" value="EXODEOXYRIBONUCLEASE 7 LARGE SUBUNIT"/>
    <property type="match status" value="1"/>
</dbReference>
<evidence type="ECO:0000256" key="1">
    <source>
        <dbReference type="ARBA" id="ARBA00022490"/>
    </source>
</evidence>
<reference evidence="11 12" key="1">
    <citation type="journal article" date="2019" name="Nat. Med.">
        <title>A library of human gut bacterial isolates paired with longitudinal multiomics data enables mechanistic microbiome research.</title>
        <authorList>
            <person name="Poyet M."/>
            <person name="Groussin M."/>
            <person name="Gibbons S.M."/>
            <person name="Avila-Pacheco J."/>
            <person name="Jiang X."/>
            <person name="Kearney S.M."/>
            <person name="Perrotta A.R."/>
            <person name="Berdy B."/>
            <person name="Zhao S."/>
            <person name="Lieberman T.D."/>
            <person name="Swanson P.K."/>
            <person name="Smith M."/>
            <person name="Roesemann S."/>
            <person name="Alexander J.E."/>
            <person name="Rich S.A."/>
            <person name="Livny J."/>
            <person name="Vlamakis H."/>
            <person name="Clish C."/>
            <person name="Bullock K."/>
            <person name="Deik A."/>
            <person name="Scott J."/>
            <person name="Pierce K.A."/>
            <person name="Xavier R.J."/>
            <person name="Alm E.J."/>
        </authorList>
    </citation>
    <scope>NUCLEOTIDE SEQUENCE [LARGE SCALE GENOMIC DNA]</scope>
    <source>
        <strain evidence="9 12">BIOML-A13</strain>
        <strain evidence="10 11">BIOML-A3</strain>
    </source>
</reference>
<dbReference type="GO" id="GO:0003676">
    <property type="term" value="F:nucleic acid binding"/>
    <property type="evidence" value="ECO:0007669"/>
    <property type="project" value="InterPro"/>
</dbReference>
<comment type="function">
    <text evidence="5">Bidirectionally degrades single-stranded DNA into large acid-insoluble oligonucleotides, which are then degraded further into small acid-soluble oligonucleotides.</text>
</comment>
<dbReference type="InterPro" id="IPR003753">
    <property type="entry name" value="Exonuc_VII_L"/>
</dbReference>
<dbReference type="OrthoDB" id="9802795at2"/>
<dbReference type="InterPro" id="IPR025824">
    <property type="entry name" value="OB-fold_nuc-bd_dom"/>
</dbReference>
<evidence type="ECO:0000256" key="5">
    <source>
        <dbReference type="HAMAP-Rule" id="MF_00378"/>
    </source>
</evidence>
<dbReference type="Pfam" id="PF13742">
    <property type="entry name" value="tRNA_anti_2"/>
    <property type="match status" value="1"/>
</dbReference>
<evidence type="ECO:0000313" key="11">
    <source>
        <dbReference type="Proteomes" id="UP000443070"/>
    </source>
</evidence>
<dbReference type="CDD" id="cd04489">
    <property type="entry name" value="ExoVII_LU_OBF"/>
    <property type="match status" value="1"/>
</dbReference>
<dbReference type="Proteomes" id="UP000484547">
    <property type="component" value="Unassembled WGS sequence"/>
</dbReference>
<evidence type="ECO:0000313" key="12">
    <source>
        <dbReference type="Proteomes" id="UP000484547"/>
    </source>
</evidence>
<dbReference type="EMBL" id="WNBW01000001">
    <property type="protein sequence ID" value="MTU03265.1"/>
    <property type="molecule type" value="Genomic_DNA"/>
</dbReference>
<comment type="similarity">
    <text evidence="5 6">Belongs to the XseA family.</text>
</comment>
<evidence type="ECO:0000259" key="7">
    <source>
        <dbReference type="Pfam" id="PF02601"/>
    </source>
</evidence>
<name>A0A7X3BUT1_9FIRM</name>
<comment type="caution">
    <text evidence="9">The sequence shown here is derived from an EMBL/GenBank/DDBJ whole genome shotgun (WGS) entry which is preliminary data.</text>
</comment>
<comment type="subunit">
    <text evidence="5">Heterooligomer composed of large and small subunits.</text>
</comment>
<evidence type="ECO:0000256" key="6">
    <source>
        <dbReference type="RuleBase" id="RU004355"/>
    </source>
</evidence>
<keyword evidence="4 5" id="KW-0269">Exonuclease</keyword>
<dbReference type="PANTHER" id="PTHR30008">
    <property type="entry name" value="EXODEOXYRIBONUCLEASE 7 LARGE SUBUNIT"/>
    <property type="match status" value="1"/>
</dbReference>
<dbReference type="AlphaFoldDB" id="A0A7X3BUT1"/>
<evidence type="ECO:0000256" key="4">
    <source>
        <dbReference type="ARBA" id="ARBA00022839"/>
    </source>
</evidence>
<organism evidence="9 12">
    <name type="scientific">Phascolarctobacterium faecium</name>
    <dbReference type="NCBI Taxonomy" id="33025"/>
    <lineage>
        <taxon>Bacteria</taxon>
        <taxon>Bacillati</taxon>
        <taxon>Bacillota</taxon>
        <taxon>Negativicutes</taxon>
        <taxon>Acidaminococcales</taxon>
        <taxon>Acidaminococcaceae</taxon>
        <taxon>Phascolarctobacterium</taxon>
    </lineage>
</organism>
<comment type="catalytic activity">
    <reaction evidence="5 6">
        <text>Exonucleolytic cleavage in either 5'- to 3'- or 3'- to 5'-direction to yield nucleoside 5'-phosphates.</text>
        <dbReference type="EC" id="3.1.11.6"/>
    </reaction>
</comment>
<keyword evidence="11" id="KW-1185">Reference proteome</keyword>
<dbReference type="RefSeq" id="WP_155163591.1">
    <property type="nucleotide sequence ID" value="NZ_CAUAXJ010000007.1"/>
</dbReference>
<sequence length="404" mass="45234">MNEVIYSVSELNLMIKSLLEGDRTFTNIQIQGEISNFKRYSSGHCYFTLKDAGGVLKAVMFRNQARSLRFEPQNGDTVVAIGRVGVYERDGVYQLYTDLLLPLGAGDLMLAYEELKKKLTEEGLFDSERKRELPLNPKTVGMITSPSGAAVRDMITVARRRNRGIKLLLFPVKVQGDGSAAEIVRAIRFMNKHRLADVLIVGRGGGSIEELWAFNEEPVVRAIAASEIPVVSAVGHETDFTLSDFAADRRAATPSQAAELVVADADSYLRYVEELTARGERVLVHQLEQAQHKLQRLQGSWALAKPERWLEPLQQRTDMAMRQLQGRMESILQKRQHKFGLLAARLDALSPLTVLARGYSITKTDSGRALRSIADVRWGEELRTQVADGDVISVVQQVERREKQ</sequence>
<dbReference type="HAMAP" id="MF_00378">
    <property type="entry name" value="Exonuc_7_L"/>
    <property type="match status" value="1"/>
</dbReference>
<protein>
    <recommendedName>
        <fullName evidence="5">Exodeoxyribonuclease 7 large subunit</fullName>
        <ecNumber evidence="5">3.1.11.6</ecNumber>
    </recommendedName>
    <alternativeName>
        <fullName evidence="5">Exodeoxyribonuclease VII large subunit</fullName>
        <shortName evidence="5">Exonuclease VII large subunit</shortName>
    </alternativeName>
</protein>
<keyword evidence="2 5" id="KW-0540">Nuclease</keyword>
<dbReference type="Proteomes" id="UP000443070">
    <property type="component" value="Unassembled WGS sequence"/>
</dbReference>
<dbReference type="GO" id="GO:0008855">
    <property type="term" value="F:exodeoxyribonuclease VII activity"/>
    <property type="evidence" value="ECO:0007669"/>
    <property type="project" value="UniProtKB-UniRule"/>
</dbReference>
<dbReference type="InterPro" id="IPR020579">
    <property type="entry name" value="Exonuc_VII_lsu_C"/>
</dbReference>
<dbReference type="GO" id="GO:0005737">
    <property type="term" value="C:cytoplasm"/>
    <property type="evidence" value="ECO:0007669"/>
    <property type="project" value="UniProtKB-SubCell"/>
</dbReference>
<dbReference type="NCBIfam" id="TIGR00237">
    <property type="entry name" value="xseA"/>
    <property type="match status" value="1"/>
</dbReference>
<keyword evidence="1 5" id="KW-0963">Cytoplasm</keyword>
<proteinExistence type="inferred from homology"/>
<evidence type="ECO:0000313" key="10">
    <source>
        <dbReference type="EMBL" id="MTU03265.1"/>
    </source>
</evidence>
<dbReference type="EMBL" id="WNBM01000001">
    <property type="protein sequence ID" value="MTT75134.1"/>
    <property type="molecule type" value="Genomic_DNA"/>
</dbReference>
<gene>
    <name evidence="5 9" type="primary">xseA</name>
    <name evidence="9" type="ORF">GMD11_02470</name>
    <name evidence="10" type="ORF">GMD18_02465</name>
</gene>
<evidence type="ECO:0000256" key="3">
    <source>
        <dbReference type="ARBA" id="ARBA00022801"/>
    </source>
</evidence>
<feature type="domain" description="OB-fold nucleic acid binding" evidence="8">
    <location>
        <begin position="6"/>
        <end position="98"/>
    </location>
</feature>
<dbReference type="EC" id="3.1.11.6" evidence="5"/>
<keyword evidence="3 5" id="KW-0378">Hydrolase</keyword>
<comment type="subcellular location">
    <subcellularLocation>
        <location evidence="5 6">Cytoplasm</location>
    </subcellularLocation>
</comment>
<dbReference type="Pfam" id="PF02601">
    <property type="entry name" value="Exonuc_VII_L"/>
    <property type="match status" value="1"/>
</dbReference>
<evidence type="ECO:0000259" key="8">
    <source>
        <dbReference type="Pfam" id="PF13742"/>
    </source>
</evidence>
<evidence type="ECO:0000313" key="9">
    <source>
        <dbReference type="EMBL" id="MTT75134.1"/>
    </source>
</evidence>
<feature type="domain" description="Exonuclease VII large subunit C-terminal" evidence="7">
    <location>
        <begin position="124"/>
        <end position="338"/>
    </location>
</feature>
<dbReference type="GO" id="GO:0009318">
    <property type="term" value="C:exodeoxyribonuclease VII complex"/>
    <property type="evidence" value="ECO:0007669"/>
    <property type="project" value="UniProtKB-UniRule"/>
</dbReference>
<accession>A0A7X3BUT1</accession>
<dbReference type="GO" id="GO:0006308">
    <property type="term" value="P:DNA catabolic process"/>
    <property type="evidence" value="ECO:0007669"/>
    <property type="project" value="UniProtKB-UniRule"/>
</dbReference>